<dbReference type="PANTHER" id="PTHR31301:SF103">
    <property type="entry name" value="LOB DOMAIN-CONTAINING PROTEIN 5-RELATED"/>
    <property type="match status" value="1"/>
</dbReference>
<gene>
    <name evidence="3" type="ORF">ANE_LOCUS15313</name>
</gene>
<proteinExistence type="inferred from homology"/>
<dbReference type="AlphaFoldDB" id="A0A565BU10"/>
<comment type="caution">
    <text evidence="3">The sequence shown here is derived from an EMBL/GenBank/DDBJ whole genome shotgun (WGS) entry which is preliminary data.</text>
</comment>
<evidence type="ECO:0000313" key="4">
    <source>
        <dbReference type="Proteomes" id="UP000489600"/>
    </source>
</evidence>
<accession>A0A565BU10</accession>
<reference evidence="3" key="1">
    <citation type="submission" date="2019-07" db="EMBL/GenBank/DDBJ databases">
        <authorList>
            <person name="Dittberner H."/>
        </authorList>
    </citation>
    <scope>NUCLEOTIDE SEQUENCE [LARGE SCALE GENOMIC DNA]</scope>
</reference>
<evidence type="ECO:0000256" key="1">
    <source>
        <dbReference type="ARBA" id="ARBA00005474"/>
    </source>
</evidence>
<comment type="similarity">
    <text evidence="1">Belongs to the LOB domain-containing protein family.</text>
</comment>
<dbReference type="OrthoDB" id="1893065at2759"/>
<dbReference type="EMBL" id="CABITT030000005">
    <property type="protein sequence ID" value="VVB04869.1"/>
    <property type="molecule type" value="Genomic_DNA"/>
</dbReference>
<dbReference type="Proteomes" id="UP000489600">
    <property type="component" value="Unassembled WGS sequence"/>
</dbReference>
<name>A0A565BU10_9BRAS</name>
<feature type="domain" description="LOB" evidence="2">
    <location>
        <begin position="11"/>
        <end position="112"/>
    </location>
</feature>
<sequence>MEALAVNVERGPCAVCIERNKICGQNCEFAAYFPNQVLGEYECANQLFGTPKIMKMMKQAPIEKKQDLANSILKEGVAWTEDPVRGGFGMLRRLMWEIELRKLYLRELKDMIKNEKKKKN</sequence>
<keyword evidence="4" id="KW-1185">Reference proteome</keyword>
<dbReference type="PANTHER" id="PTHR31301">
    <property type="entry name" value="LOB DOMAIN-CONTAINING PROTEIN 4-RELATED"/>
    <property type="match status" value="1"/>
</dbReference>
<organism evidence="3 4">
    <name type="scientific">Arabis nemorensis</name>
    <dbReference type="NCBI Taxonomy" id="586526"/>
    <lineage>
        <taxon>Eukaryota</taxon>
        <taxon>Viridiplantae</taxon>
        <taxon>Streptophyta</taxon>
        <taxon>Embryophyta</taxon>
        <taxon>Tracheophyta</taxon>
        <taxon>Spermatophyta</taxon>
        <taxon>Magnoliopsida</taxon>
        <taxon>eudicotyledons</taxon>
        <taxon>Gunneridae</taxon>
        <taxon>Pentapetalae</taxon>
        <taxon>rosids</taxon>
        <taxon>malvids</taxon>
        <taxon>Brassicales</taxon>
        <taxon>Brassicaceae</taxon>
        <taxon>Arabideae</taxon>
        <taxon>Arabis</taxon>
    </lineage>
</organism>
<dbReference type="Pfam" id="PF03195">
    <property type="entry name" value="LOB"/>
    <property type="match status" value="1"/>
</dbReference>
<dbReference type="PROSITE" id="PS50891">
    <property type="entry name" value="LOB"/>
    <property type="match status" value="1"/>
</dbReference>
<dbReference type="InterPro" id="IPR004883">
    <property type="entry name" value="LOB"/>
</dbReference>
<protein>
    <recommendedName>
        <fullName evidence="2">LOB domain-containing protein</fullName>
    </recommendedName>
</protein>
<evidence type="ECO:0000259" key="2">
    <source>
        <dbReference type="PROSITE" id="PS50891"/>
    </source>
</evidence>
<evidence type="ECO:0000313" key="3">
    <source>
        <dbReference type="EMBL" id="VVB04869.1"/>
    </source>
</evidence>